<dbReference type="Ensembl" id="ENSBIXT00000024555.1">
    <property type="protein sequence ID" value="ENSBIXP00000035470.1"/>
    <property type="gene ID" value="ENSBIXG00000003289.1"/>
</dbReference>
<evidence type="ECO:0000256" key="11">
    <source>
        <dbReference type="ARBA" id="ARBA00022857"/>
    </source>
</evidence>
<feature type="compositionally biased region" description="Basic and acidic residues" evidence="19">
    <location>
        <begin position="858"/>
        <end position="880"/>
    </location>
</feature>
<evidence type="ECO:0000259" key="22">
    <source>
        <dbReference type="PROSITE" id="PS51848"/>
    </source>
</evidence>
<dbReference type="SUPFAM" id="SSF57716">
    <property type="entry name" value="Glucocorticoid receptor-like (DNA-binding domain)"/>
    <property type="match status" value="1"/>
</dbReference>
<keyword evidence="10 18" id="KW-0862">Zinc</keyword>
<dbReference type="Pfam" id="PF12130">
    <property type="entry name" value="bMERB_dom"/>
    <property type="match status" value="1"/>
</dbReference>
<evidence type="ECO:0000256" key="1">
    <source>
        <dbReference type="ARBA" id="ARBA00001974"/>
    </source>
</evidence>
<dbReference type="FunFam" id="2.10.110.10:FF:000043">
    <property type="entry name" value="protein-methionine sulfoxide oxidase MICAL3 isoform X2"/>
    <property type="match status" value="1"/>
</dbReference>
<organism evidence="23 24">
    <name type="scientific">Bos indicus x Bos taurus</name>
    <name type="common">Hybrid cattle</name>
    <dbReference type="NCBI Taxonomy" id="30522"/>
    <lineage>
        <taxon>Eukaryota</taxon>
        <taxon>Metazoa</taxon>
        <taxon>Chordata</taxon>
        <taxon>Craniata</taxon>
        <taxon>Vertebrata</taxon>
        <taxon>Euteleostomi</taxon>
        <taxon>Mammalia</taxon>
        <taxon>Eutheria</taxon>
        <taxon>Laurasiatheria</taxon>
        <taxon>Artiodactyla</taxon>
        <taxon>Ruminantia</taxon>
        <taxon>Pecora</taxon>
        <taxon>Bovidae</taxon>
        <taxon>Bovinae</taxon>
        <taxon>Bos</taxon>
    </lineage>
</organism>
<dbReference type="GO" id="GO:0005634">
    <property type="term" value="C:nucleus"/>
    <property type="evidence" value="ECO:0007669"/>
    <property type="project" value="UniProtKB-SubCell"/>
</dbReference>
<dbReference type="GO" id="GO:0003779">
    <property type="term" value="F:actin binding"/>
    <property type="evidence" value="ECO:0007669"/>
    <property type="project" value="UniProtKB-KW"/>
</dbReference>
<feature type="region of interest" description="Disordered" evidence="19">
    <location>
        <begin position="660"/>
        <end position="710"/>
    </location>
</feature>
<evidence type="ECO:0000313" key="24">
    <source>
        <dbReference type="Proteomes" id="UP000314981"/>
    </source>
</evidence>
<dbReference type="GO" id="GO:0071949">
    <property type="term" value="F:FAD binding"/>
    <property type="evidence" value="ECO:0007669"/>
    <property type="project" value="InterPro"/>
</dbReference>
<dbReference type="Pfam" id="PF00412">
    <property type="entry name" value="LIM"/>
    <property type="match status" value="1"/>
</dbReference>
<feature type="region of interest" description="Disordered" evidence="19">
    <location>
        <begin position="1288"/>
        <end position="1422"/>
    </location>
</feature>
<feature type="domain" description="BMERB" evidence="22">
    <location>
        <begin position="1598"/>
        <end position="1675"/>
    </location>
</feature>
<dbReference type="GO" id="GO:0030042">
    <property type="term" value="P:actin filament depolymerization"/>
    <property type="evidence" value="ECO:0007669"/>
    <property type="project" value="UniProtKB-ARBA"/>
</dbReference>
<keyword evidence="6" id="KW-0963">Cytoplasm</keyword>
<dbReference type="Pfam" id="PF01494">
    <property type="entry name" value="FAD_binding_3"/>
    <property type="match status" value="1"/>
</dbReference>
<keyword evidence="9" id="KW-0274">FAD</keyword>
<feature type="region of interest" description="Disordered" evidence="19">
    <location>
        <begin position="1144"/>
        <end position="1219"/>
    </location>
</feature>
<evidence type="ECO:0000259" key="21">
    <source>
        <dbReference type="PROSITE" id="PS50023"/>
    </source>
</evidence>
<evidence type="ECO:0000256" key="17">
    <source>
        <dbReference type="ARBA" id="ARBA00049522"/>
    </source>
</evidence>
<dbReference type="Gene3D" id="1.10.418.10">
    <property type="entry name" value="Calponin-like domain"/>
    <property type="match status" value="1"/>
</dbReference>
<keyword evidence="15" id="KW-0009">Actin-binding</keyword>
<evidence type="ECO:0000256" key="13">
    <source>
        <dbReference type="ARBA" id="ARBA00023033"/>
    </source>
</evidence>
<evidence type="ECO:0000256" key="15">
    <source>
        <dbReference type="ARBA" id="ARBA00023203"/>
    </source>
</evidence>
<protein>
    <recommendedName>
        <fullName evidence="5">F-actin monooxygenase</fullName>
        <ecNumber evidence="5">1.14.13.225</ecNumber>
    </recommendedName>
</protein>
<keyword evidence="11" id="KW-0521">NADP</keyword>
<keyword evidence="13" id="KW-0503">Monooxygenase</keyword>
<dbReference type="PROSITE" id="PS50023">
    <property type="entry name" value="LIM_DOMAIN_2"/>
    <property type="match status" value="1"/>
</dbReference>
<feature type="compositionally biased region" description="Pro residues" evidence="19">
    <location>
        <begin position="1061"/>
        <end position="1072"/>
    </location>
</feature>
<feature type="region of interest" description="Disordered" evidence="19">
    <location>
        <begin position="1479"/>
        <end position="1591"/>
    </location>
</feature>
<keyword evidence="16" id="KW-0539">Nucleus</keyword>
<dbReference type="Gene3D" id="2.10.110.10">
    <property type="entry name" value="Cysteine Rich Protein"/>
    <property type="match status" value="1"/>
</dbReference>
<feature type="compositionally biased region" description="Basic and acidic residues" evidence="19">
    <location>
        <begin position="664"/>
        <end position="676"/>
    </location>
</feature>
<keyword evidence="24" id="KW-1185">Reference proteome</keyword>
<evidence type="ECO:0000256" key="10">
    <source>
        <dbReference type="ARBA" id="ARBA00022833"/>
    </source>
</evidence>
<evidence type="ECO:0000256" key="2">
    <source>
        <dbReference type="ARBA" id="ARBA00004123"/>
    </source>
</evidence>
<feature type="compositionally biased region" description="Basic and acidic residues" evidence="19">
    <location>
        <begin position="1374"/>
        <end position="1388"/>
    </location>
</feature>
<evidence type="ECO:0000256" key="16">
    <source>
        <dbReference type="ARBA" id="ARBA00023242"/>
    </source>
</evidence>
<dbReference type="PROSITE" id="PS51848">
    <property type="entry name" value="BMERB"/>
    <property type="match status" value="1"/>
</dbReference>
<evidence type="ECO:0000256" key="6">
    <source>
        <dbReference type="ARBA" id="ARBA00022490"/>
    </source>
</evidence>
<reference evidence="23 24" key="1">
    <citation type="submission" date="2018-11" db="EMBL/GenBank/DDBJ databases">
        <title>Haplotype-resolved cattle genomes.</title>
        <authorList>
            <person name="Low W.Y."/>
            <person name="Tearle R."/>
            <person name="Bickhart D.M."/>
            <person name="Rosen B.D."/>
            <person name="Koren S."/>
            <person name="Rhie A."/>
            <person name="Hiendleder S."/>
            <person name="Phillippy A.M."/>
            <person name="Smith T.P.L."/>
            <person name="Williams J.L."/>
        </authorList>
    </citation>
    <scope>NUCLEOTIDE SEQUENCE [LARGE SCALE GENOMIC DNA]</scope>
</reference>
<dbReference type="InterPro" id="IPR022735">
    <property type="entry name" value="bMERB_dom"/>
</dbReference>
<dbReference type="SMART" id="SM00033">
    <property type="entry name" value="CH"/>
    <property type="match status" value="1"/>
</dbReference>
<proteinExistence type="inferred from homology"/>
<feature type="compositionally biased region" description="Low complexity" evidence="19">
    <location>
        <begin position="1399"/>
        <end position="1408"/>
    </location>
</feature>
<reference evidence="23" key="2">
    <citation type="submission" date="2025-08" db="UniProtKB">
        <authorList>
            <consortium name="Ensembl"/>
        </authorList>
    </citation>
    <scope>IDENTIFICATION</scope>
</reference>
<dbReference type="Proteomes" id="UP000314981">
    <property type="component" value="Chromosome 15"/>
</dbReference>
<feature type="region of interest" description="Disordered" evidence="19">
    <location>
        <begin position="850"/>
        <end position="925"/>
    </location>
</feature>
<evidence type="ECO:0000256" key="18">
    <source>
        <dbReference type="PROSITE-ProRule" id="PRU00125"/>
    </source>
</evidence>
<feature type="compositionally biased region" description="Basic residues" evidence="19">
    <location>
        <begin position="1578"/>
        <end position="1589"/>
    </location>
</feature>
<dbReference type="FunFam" id="1.10.418.10:FF:000026">
    <property type="entry name" value="protein-methionine sulfoxide oxidase MICAL3 isoform X1"/>
    <property type="match status" value="1"/>
</dbReference>
<feature type="compositionally biased region" description="Polar residues" evidence="19">
    <location>
        <begin position="1087"/>
        <end position="1108"/>
    </location>
</feature>
<evidence type="ECO:0000256" key="9">
    <source>
        <dbReference type="ARBA" id="ARBA00022827"/>
    </source>
</evidence>
<dbReference type="PRINTS" id="PR00420">
    <property type="entry name" value="RNGMNOXGNASE"/>
</dbReference>
<feature type="compositionally biased region" description="Basic and acidic residues" evidence="19">
    <location>
        <begin position="1174"/>
        <end position="1194"/>
    </location>
</feature>
<name>A0A4W2EGE8_BOBOX</name>
<dbReference type="FunFam" id="3.50.50.60:FF:000004">
    <property type="entry name" value="protein-methionine sulfoxide oxidase MICAL2 isoform X1"/>
    <property type="match status" value="1"/>
</dbReference>
<feature type="region of interest" description="Disordered" evidence="19">
    <location>
        <begin position="955"/>
        <end position="1108"/>
    </location>
</feature>
<dbReference type="InterPro" id="IPR001781">
    <property type="entry name" value="Znf_LIM"/>
</dbReference>
<dbReference type="SMART" id="SM00132">
    <property type="entry name" value="LIM"/>
    <property type="match status" value="1"/>
</dbReference>
<dbReference type="InterPro" id="IPR057494">
    <property type="entry name" value="Rossman_Mical"/>
</dbReference>
<feature type="compositionally biased region" description="Basic and acidic residues" evidence="19">
    <location>
        <begin position="1342"/>
        <end position="1352"/>
    </location>
</feature>
<dbReference type="GO" id="GO:0046872">
    <property type="term" value="F:metal ion binding"/>
    <property type="evidence" value="ECO:0007669"/>
    <property type="project" value="UniProtKB-KW"/>
</dbReference>
<dbReference type="InterPro" id="IPR002938">
    <property type="entry name" value="FAD-bd"/>
</dbReference>
<evidence type="ECO:0000256" key="19">
    <source>
        <dbReference type="SAM" id="MobiDB-lite"/>
    </source>
</evidence>
<comment type="cofactor">
    <cofactor evidence="1">
        <name>FAD</name>
        <dbReference type="ChEBI" id="CHEBI:57692"/>
    </cofactor>
</comment>
<dbReference type="PROSITE" id="PS00478">
    <property type="entry name" value="LIM_DOMAIN_1"/>
    <property type="match status" value="1"/>
</dbReference>
<comment type="similarity">
    <text evidence="4">Belongs to the Mical family.</text>
</comment>
<evidence type="ECO:0000256" key="3">
    <source>
        <dbReference type="ARBA" id="ARBA00004496"/>
    </source>
</evidence>
<feature type="region of interest" description="Disordered" evidence="19">
    <location>
        <begin position="1637"/>
        <end position="1675"/>
    </location>
</feature>
<feature type="compositionally biased region" description="Polar residues" evidence="19">
    <location>
        <begin position="691"/>
        <end position="710"/>
    </location>
</feature>
<feature type="compositionally biased region" description="Low complexity" evidence="19">
    <location>
        <begin position="1550"/>
        <end position="1564"/>
    </location>
</feature>
<dbReference type="InterPro" id="IPR001715">
    <property type="entry name" value="CH_dom"/>
</dbReference>
<evidence type="ECO:0000256" key="4">
    <source>
        <dbReference type="ARBA" id="ARBA00008223"/>
    </source>
</evidence>
<dbReference type="SUPFAM" id="SSF47576">
    <property type="entry name" value="Calponin-homology domain, CH-domain"/>
    <property type="match status" value="1"/>
</dbReference>
<dbReference type="CDD" id="cd09439">
    <property type="entry name" value="LIM_Mical"/>
    <property type="match status" value="1"/>
</dbReference>
<sequence>MGENEDEKQTQAGQLFENFVQASTCKGTLQAFNILTRQLDLDPLDHRNFYSKLKSKVTTWKAKALWYKLDKRGSHKEYKRGRSCMNTKCLIIGGGPCGLRTAIELAYLGAKVVVVEKRDTFSRNNVLHLWPFTIHDLRGLGAKKFYGKFCAGSIDHISIRQLQLILFKVALILGVEIHVNVEFVKVLEPPEDQENQKIGWRAEFLPVDHSLSEFEFDVIIGADGRRNTLEGFRRKEFRGKLAIAITANFINRNSTAEAKVEEISGVAFIFNQKFFQDLKKETGIDLENIVYYKDCTHYFVMTAKRQSLLDKGVIINDYTDTETLLRAENVNQDNLLSYAREAADFATNYQLPSLDFAMNHYGQPDVAMFDFTSMYASENAALVRERQSHLLLVALVGDSLLEPFWPMGTGCARGFLAAFDTAWMVKSWDQGTSPLELLAERESLYRLLPQTTPENINKNFEQYTLDPATRYPNLNSNNIKPNQVKHLYITKELHQYPLERLGSVRRSVGLSRRESDVRPSKLLTWCQQQTEGYQHVNVTDLTTSWRSGLALCAIIHRFRPDLINFDSLNEDHAVENNQLAFDVAEREFGIAPVITGKEMASAQEPDKLSMVMYLSKFYELFRGTPLRPVDSWRKNYEENADLGLAKSSIPHHYLNLTFPRKRTPRVDSRTEENDMNKRRRKGFNNLHEPSAFSSQSLGSNQEGIKEGGNQNKVKSMASQLLAKFEESSRNPSILRQLTVGKVSSGIGAAAEVLVNLYLNDHRPKTQATSPDLESVRKTFPLNVGGSDTCYFCKKRVYVMERLSAEGRFFHRECFRCSVCATTLHLATYAFDVDEGKFFCKPHFIHCKTNSQQRKRRAELKQQKEEEGMWKEQEAARRDPPSESSCAAAAIATPEGSPPDEPTSPKKPKSIPEPEPGDVAGGAASPLPSEWTAVRISPGEDVVGQDVLAVRVLVTSDDSSSDAELDHGDSEASSVEPFDERPQQPELQLPPLLKPFTRHSSLREALPRAVSPHDLGEPEAEPALQRANSFQCPTPSEYQSGRRFQSNFMPVNSKMTVSPPKQACPPPPSPSPPSSSSIGDLNALDSPSLPQVTVSNTASQISRGHCSPSTPIFLRRAKAHGPPKDLPLRLPRGQVLERTEYCLVRPGGNGLQSSRPPSPTEMASDGCQEAVAPPRDIRSIHRGPHPVEGKDRCLPDHPLSPWAGEEPGEGSTRPRRVEDGGLELAEEKSGLKKLVLTPEQKTWLLDWNDSNLENLYLETGARLSQKSTRNGSGGHVLKPVHPLLLPLAEKETLPAQRQSQEKMGAPAERAPGERSMAPPKSPLRLIANAIRRSLEPLLPNSDSGRKAWAKPESKTLPTSPPHAYTCSFSFRKSSSSKDSDQPSPKRDVASKASAFFSLGSPTARTAQPSAPSPPAPALCTHSLPSRSSKVFPALVPPPCGKMEDVPTLLEKVSLQETVPDASRVPKKRTSLFSSFRLKDKSFESSLQESGPRKDSQDLFSSPKGKVQPMGNAQPPEKQGQPISSTCLGQRVHPVSPEKDASPTHVPIRAQGTGTVSSTSSSTTSSADEEFHPQPSSRSKERKALRRRRKLEKATKQLVKQEELKRLHKAQAIQRQLEEVEEQQRAFEIQGVRLEKALRGEADADQQGAGDGKSQVTAAPEETEQKMYEPGIEINTL</sequence>
<dbReference type="Gene3D" id="3.50.50.60">
    <property type="entry name" value="FAD/NAD(P)-binding domain"/>
    <property type="match status" value="1"/>
</dbReference>
<comment type="catalytic activity">
    <reaction evidence="17">
        <text>L-methionyl-[F-actin] + NADPH + O2 + H(+) = L-methionyl-(R)-S-oxide-[F-actin] + NADP(+) + H2O</text>
        <dbReference type="Rhea" id="RHEA:51308"/>
        <dbReference type="Rhea" id="RHEA-COMP:12953"/>
        <dbReference type="Rhea" id="RHEA-COMP:12956"/>
        <dbReference type="ChEBI" id="CHEBI:15377"/>
        <dbReference type="ChEBI" id="CHEBI:15378"/>
        <dbReference type="ChEBI" id="CHEBI:15379"/>
        <dbReference type="ChEBI" id="CHEBI:16044"/>
        <dbReference type="ChEBI" id="CHEBI:45764"/>
        <dbReference type="ChEBI" id="CHEBI:57783"/>
        <dbReference type="ChEBI" id="CHEBI:58349"/>
        <dbReference type="EC" id="1.14.13.225"/>
    </reaction>
</comment>
<evidence type="ECO:0000256" key="5">
    <source>
        <dbReference type="ARBA" id="ARBA00012709"/>
    </source>
</evidence>
<keyword evidence="7" id="KW-0285">Flavoprotein</keyword>
<keyword evidence="14 18" id="KW-0440">LIM domain</keyword>
<evidence type="ECO:0000259" key="20">
    <source>
        <dbReference type="PROSITE" id="PS50021"/>
    </source>
</evidence>
<evidence type="ECO:0000256" key="7">
    <source>
        <dbReference type="ARBA" id="ARBA00022630"/>
    </source>
</evidence>
<feature type="domain" description="Calponin-homology (CH)" evidence="20">
    <location>
        <begin position="516"/>
        <end position="619"/>
    </location>
</feature>
<dbReference type="GO" id="GO:0005737">
    <property type="term" value="C:cytoplasm"/>
    <property type="evidence" value="ECO:0007669"/>
    <property type="project" value="UniProtKB-SubCell"/>
</dbReference>
<keyword evidence="12" id="KW-0560">Oxidoreductase</keyword>
<accession>A0A4W2EGE8</accession>
<keyword evidence="8 18" id="KW-0479">Metal-binding</keyword>
<dbReference type="InterPro" id="IPR050540">
    <property type="entry name" value="F-actin_Monoox_Mical"/>
</dbReference>
<dbReference type="PANTHER" id="PTHR23167">
    <property type="entry name" value="CALPONIN HOMOLOGY DOMAIN-CONTAINING PROTEIN DDB_G0272472-RELATED"/>
    <property type="match status" value="1"/>
</dbReference>
<feature type="compositionally biased region" description="Polar residues" evidence="19">
    <location>
        <begin position="1025"/>
        <end position="1055"/>
    </location>
</feature>
<dbReference type="PROSITE" id="PS50021">
    <property type="entry name" value="CH"/>
    <property type="match status" value="1"/>
</dbReference>
<comment type="subcellular location">
    <subcellularLocation>
        <location evidence="3">Cytoplasm</location>
    </subcellularLocation>
    <subcellularLocation>
        <location evidence="2">Nucleus</location>
    </subcellularLocation>
</comment>
<evidence type="ECO:0000313" key="23">
    <source>
        <dbReference type="Ensembl" id="ENSBIXP00000035470.1"/>
    </source>
</evidence>
<dbReference type="EC" id="1.14.13.225" evidence="5"/>
<evidence type="ECO:0000256" key="14">
    <source>
        <dbReference type="ARBA" id="ARBA00023038"/>
    </source>
</evidence>
<reference evidence="23" key="3">
    <citation type="submission" date="2025-09" db="UniProtKB">
        <authorList>
            <consortium name="Ensembl"/>
        </authorList>
    </citation>
    <scope>IDENTIFICATION</scope>
</reference>
<dbReference type="SUPFAM" id="SSF51905">
    <property type="entry name" value="FAD/NAD(P)-binding domain"/>
    <property type="match status" value="1"/>
</dbReference>
<evidence type="ECO:0000256" key="8">
    <source>
        <dbReference type="ARBA" id="ARBA00022723"/>
    </source>
</evidence>
<dbReference type="Pfam" id="PF25413">
    <property type="entry name" value="Rossman_Mical"/>
    <property type="match status" value="1"/>
</dbReference>
<feature type="domain" description="LIM zinc-binding" evidence="21">
    <location>
        <begin position="787"/>
        <end position="849"/>
    </location>
</feature>
<evidence type="ECO:0000256" key="12">
    <source>
        <dbReference type="ARBA" id="ARBA00023002"/>
    </source>
</evidence>
<dbReference type="Pfam" id="PF00307">
    <property type="entry name" value="CH"/>
    <property type="match status" value="1"/>
</dbReference>
<dbReference type="InterPro" id="IPR036188">
    <property type="entry name" value="FAD/NAD-bd_sf"/>
</dbReference>
<dbReference type="PANTHER" id="PTHR23167:SF39">
    <property type="entry name" value="[F-ACTIN]-MONOOXYGENASE MICAL2"/>
    <property type="match status" value="1"/>
</dbReference>
<dbReference type="InterPro" id="IPR036872">
    <property type="entry name" value="CH_dom_sf"/>
</dbReference>
<dbReference type="GO" id="GO:0120501">
    <property type="term" value="F:F-actin monooxygenase activity"/>
    <property type="evidence" value="ECO:0007669"/>
    <property type="project" value="UniProtKB-EC"/>
</dbReference>